<dbReference type="InterPro" id="IPR027417">
    <property type="entry name" value="P-loop_NTPase"/>
</dbReference>
<gene>
    <name evidence="1" type="ORF">SAMN05444392_10652</name>
</gene>
<dbReference type="SUPFAM" id="SSF52540">
    <property type="entry name" value="P-loop containing nucleoside triphosphate hydrolases"/>
    <property type="match status" value="1"/>
</dbReference>
<dbReference type="Gene3D" id="3.40.50.300">
    <property type="entry name" value="P-loop containing nucleotide triphosphate hydrolases"/>
    <property type="match status" value="1"/>
</dbReference>
<organism evidence="1 2">
    <name type="scientific">Seinonella peptonophila</name>
    <dbReference type="NCBI Taxonomy" id="112248"/>
    <lineage>
        <taxon>Bacteria</taxon>
        <taxon>Bacillati</taxon>
        <taxon>Bacillota</taxon>
        <taxon>Bacilli</taxon>
        <taxon>Bacillales</taxon>
        <taxon>Thermoactinomycetaceae</taxon>
        <taxon>Seinonella</taxon>
    </lineage>
</organism>
<keyword evidence="2" id="KW-1185">Reference proteome</keyword>
<dbReference type="STRING" id="112248.SAMN05444392_10652"/>
<dbReference type="OrthoDB" id="9791543at2"/>
<accession>A0A1M4Y528</accession>
<dbReference type="EMBL" id="FQVL01000006">
    <property type="protein sequence ID" value="SHF00914.1"/>
    <property type="molecule type" value="Genomic_DNA"/>
</dbReference>
<name>A0A1M4Y528_9BACL</name>
<evidence type="ECO:0000313" key="1">
    <source>
        <dbReference type="EMBL" id="SHF00914.1"/>
    </source>
</evidence>
<dbReference type="AlphaFoldDB" id="A0A1M4Y528"/>
<proteinExistence type="predicted"/>
<dbReference type="Proteomes" id="UP000184476">
    <property type="component" value="Unassembled WGS sequence"/>
</dbReference>
<dbReference type="RefSeq" id="WP_073154891.1">
    <property type="nucleotide sequence ID" value="NZ_FQVL01000006.1"/>
</dbReference>
<dbReference type="PANTHER" id="PTHR39206">
    <property type="entry name" value="SLL8004 PROTEIN"/>
    <property type="match status" value="1"/>
</dbReference>
<dbReference type="PANTHER" id="PTHR39206:SF1">
    <property type="entry name" value="SLL8004 PROTEIN"/>
    <property type="match status" value="1"/>
</dbReference>
<protein>
    <submittedName>
        <fullName evidence="1">Predicted ABC-type ATPase</fullName>
    </submittedName>
</protein>
<evidence type="ECO:0000313" key="2">
    <source>
        <dbReference type="Proteomes" id="UP000184476"/>
    </source>
</evidence>
<sequence>MNAWGSPTYISIAGGNGSGKTTLKEGLIHNQVPLGEMVDIDMLTKLIGFEASSTYFGQKINHYLEEGISYTQETTTPSHIFFKTAKSKEFHTILCFVALDDEAMCVDRVASRVELGGHNVPEDIIRKNYRDSFVGLSKCIPFVDELFLYNNSHHLELVLAAEKQKAIFQHSAAPPWVEKYAVPYLDMSRVNQKADSHTLQRSLDPRTK</sequence>
<reference evidence="1 2" key="1">
    <citation type="submission" date="2016-11" db="EMBL/GenBank/DDBJ databases">
        <authorList>
            <person name="Jaros S."/>
            <person name="Januszkiewicz K."/>
            <person name="Wedrychowicz H."/>
        </authorList>
    </citation>
    <scope>NUCLEOTIDE SEQUENCE [LARGE SCALE GENOMIC DNA]</scope>
    <source>
        <strain evidence="1 2">DSM 44666</strain>
    </source>
</reference>